<accession>A0AAC9J622</accession>
<protein>
    <submittedName>
        <fullName evidence="1">Uncharacterized protein</fullName>
    </submittedName>
</protein>
<dbReference type="Proteomes" id="UP000182459">
    <property type="component" value="Chromosome"/>
</dbReference>
<organism evidence="1 2">
    <name type="scientific">Francisella hispaniensis FSC454</name>
    <dbReference type="NCBI Taxonomy" id="1088883"/>
    <lineage>
        <taxon>Bacteria</taxon>
        <taxon>Pseudomonadati</taxon>
        <taxon>Pseudomonadota</taxon>
        <taxon>Gammaproteobacteria</taxon>
        <taxon>Thiotrichales</taxon>
        <taxon>Francisellaceae</taxon>
        <taxon>Francisella</taxon>
    </lineage>
</organism>
<reference evidence="1 2" key="1">
    <citation type="submission" date="2016-11" db="EMBL/GenBank/DDBJ databases">
        <authorList>
            <person name="Hagglund E."/>
            <person name="Bystrom M."/>
            <person name="Naslund J."/>
            <person name="Stenberg P."/>
            <person name="Sjodin A."/>
        </authorList>
    </citation>
    <scope>NUCLEOTIDE SEQUENCE [LARGE SCALE GENOMIC DNA]</scope>
    <source>
        <strain evidence="1 2">CCUG 58020</strain>
    </source>
</reference>
<proteinExistence type="predicted"/>
<name>A0AAC9J622_9GAMM</name>
<dbReference type="KEGG" id="fhi:FSC454_08805"/>
<gene>
    <name evidence="1" type="ORF">FSC454_08805</name>
</gene>
<dbReference type="AlphaFoldDB" id="A0AAC9J622"/>
<sequence length="74" mass="8099">MIYEGELTFFSFDLYLDALITQNTAGIIVNKIVTISTGTKLSAKNGIAIKPTYGYIFLHIGIAKSLPCEQGDKK</sequence>
<evidence type="ECO:0000313" key="1">
    <source>
        <dbReference type="EMBL" id="APD51166.1"/>
    </source>
</evidence>
<evidence type="ECO:0000313" key="2">
    <source>
        <dbReference type="Proteomes" id="UP000182459"/>
    </source>
</evidence>
<dbReference type="EMBL" id="CP018093">
    <property type="protein sequence ID" value="APD51166.1"/>
    <property type="molecule type" value="Genomic_DNA"/>
</dbReference>
<keyword evidence="2" id="KW-1185">Reference proteome</keyword>